<dbReference type="AlphaFoldDB" id="A0A7S2E5P5"/>
<evidence type="ECO:0000256" key="2">
    <source>
        <dbReference type="ARBA" id="ARBA00022640"/>
    </source>
</evidence>
<reference evidence="6" key="1">
    <citation type="submission" date="2021-01" db="EMBL/GenBank/DDBJ databases">
        <authorList>
            <person name="Corre E."/>
            <person name="Pelletier E."/>
            <person name="Niang G."/>
            <person name="Scheremetjew M."/>
            <person name="Finn R."/>
            <person name="Kale V."/>
            <person name="Holt S."/>
            <person name="Cochrane G."/>
            <person name="Meng A."/>
            <person name="Brown T."/>
            <person name="Cohen L."/>
        </authorList>
    </citation>
    <scope>NUCLEOTIDE SEQUENCE</scope>
    <source>
        <strain evidence="6">Pop2</strain>
    </source>
</reference>
<sequence length="433" mass="47040">MRFASLSLLLSVLGVVSANSSRSYTSSTSRSSYNLAAIPAFAATTTSSIPASQVESAKTSLVNLAVDLKESSKNGVFLTNPDDRANLMKSVSELEALCGPPSVDYDEKVVGDWTLLCTTASPTFAKSGKSGEKKKKKLPFGLPDLNQSGGDLPDFFKNARDSINKSVEVTQRIRCSDDGATIDRVDNIIEYTPFNSLDDIFGESNPLRDLALNLNPLEVTKSKVVLAHDAEVKSRTPVYRTNLALKSVILNVAGTSQNLDASGADILGLNVPLGEFLNAGSFDTTYVDDNIRISRGQVGFVEQLRVFVRKGVDPSSVMEDSVDTDETLTSGAEVVEEEEEKVEETPMASVEEAVTEDDDVENGVEQEAEEIVVESKDETEEEVVEESEGETEEVKEEVIEESEDKAEEVKEEAVEESTKEESEEKTEGESKEE</sequence>
<dbReference type="EMBL" id="HBGN01004533">
    <property type="protein sequence ID" value="CAD9316604.1"/>
    <property type="molecule type" value="Transcribed_RNA"/>
</dbReference>
<dbReference type="Pfam" id="PF04755">
    <property type="entry name" value="PAP_fibrillin"/>
    <property type="match status" value="1"/>
</dbReference>
<evidence type="ECO:0000256" key="4">
    <source>
        <dbReference type="SAM" id="SignalP"/>
    </source>
</evidence>
<organism evidence="6">
    <name type="scientific">Ditylum brightwellii</name>
    <dbReference type="NCBI Taxonomy" id="49249"/>
    <lineage>
        <taxon>Eukaryota</taxon>
        <taxon>Sar</taxon>
        <taxon>Stramenopiles</taxon>
        <taxon>Ochrophyta</taxon>
        <taxon>Bacillariophyta</taxon>
        <taxon>Mediophyceae</taxon>
        <taxon>Lithodesmiophycidae</taxon>
        <taxon>Lithodesmiales</taxon>
        <taxon>Lithodesmiaceae</taxon>
        <taxon>Ditylum</taxon>
    </lineage>
</organism>
<accession>A0A7S2E5P5</accession>
<evidence type="ECO:0000256" key="1">
    <source>
        <dbReference type="ARBA" id="ARBA00004474"/>
    </source>
</evidence>
<feature type="chain" id="PRO_5031035922" description="Plastid lipid-associated protein/fibrillin conserved domain-containing protein" evidence="4">
    <location>
        <begin position="19"/>
        <end position="433"/>
    </location>
</feature>
<dbReference type="InterPro" id="IPR039633">
    <property type="entry name" value="PAP"/>
</dbReference>
<dbReference type="PANTHER" id="PTHR31906">
    <property type="entry name" value="PLASTID-LIPID-ASSOCIATED PROTEIN 4, CHLOROPLASTIC-RELATED"/>
    <property type="match status" value="1"/>
</dbReference>
<proteinExistence type="predicted"/>
<name>A0A7S2E5P5_9STRA</name>
<evidence type="ECO:0000313" key="6">
    <source>
        <dbReference type="EMBL" id="CAD9316604.1"/>
    </source>
</evidence>
<dbReference type="GO" id="GO:0009536">
    <property type="term" value="C:plastid"/>
    <property type="evidence" value="ECO:0007669"/>
    <property type="project" value="UniProtKB-SubCell"/>
</dbReference>
<evidence type="ECO:0000259" key="5">
    <source>
        <dbReference type="Pfam" id="PF04755"/>
    </source>
</evidence>
<comment type="subcellular location">
    <subcellularLocation>
        <location evidence="1">Plastid</location>
    </subcellularLocation>
</comment>
<feature type="region of interest" description="Disordered" evidence="3">
    <location>
        <begin position="316"/>
        <end position="433"/>
    </location>
</feature>
<dbReference type="InterPro" id="IPR006843">
    <property type="entry name" value="PAP/fibrillin_dom"/>
</dbReference>
<feature type="compositionally biased region" description="Acidic residues" evidence="3">
    <location>
        <begin position="353"/>
        <end position="406"/>
    </location>
</feature>
<feature type="compositionally biased region" description="Basic and acidic residues" evidence="3">
    <location>
        <begin position="407"/>
        <end position="433"/>
    </location>
</feature>
<protein>
    <recommendedName>
        <fullName evidence="5">Plastid lipid-associated protein/fibrillin conserved domain-containing protein</fullName>
    </recommendedName>
</protein>
<feature type="region of interest" description="Disordered" evidence="3">
    <location>
        <begin position="126"/>
        <end position="145"/>
    </location>
</feature>
<feature type="signal peptide" evidence="4">
    <location>
        <begin position="1"/>
        <end position="18"/>
    </location>
</feature>
<keyword evidence="2" id="KW-0934">Plastid</keyword>
<evidence type="ECO:0000256" key="3">
    <source>
        <dbReference type="SAM" id="MobiDB-lite"/>
    </source>
</evidence>
<gene>
    <name evidence="6" type="ORF">DBRI1063_LOCUS3011</name>
</gene>
<feature type="domain" description="Plastid lipid-associated protein/fibrillin conserved" evidence="5">
    <location>
        <begin position="69"/>
        <end position="300"/>
    </location>
</feature>
<keyword evidence="4" id="KW-0732">Signal</keyword>